<protein>
    <submittedName>
        <fullName evidence="2">Uncharacterized protein</fullName>
    </submittedName>
</protein>
<feature type="compositionally biased region" description="Polar residues" evidence="1">
    <location>
        <begin position="128"/>
        <end position="138"/>
    </location>
</feature>
<dbReference type="Proteomes" id="UP000664991">
    <property type="component" value="Unassembled WGS sequence"/>
</dbReference>
<gene>
    <name evidence="2" type="ORF">JEQ12_019051</name>
    <name evidence="3" type="ORF">JEQ12_019052</name>
    <name evidence="4" type="ORF">JEQ12_019053</name>
    <name evidence="5" type="ORF">JEQ12_019054</name>
    <name evidence="6" type="ORF">JEQ12_019055</name>
    <name evidence="7" type="ORF">JEQ12_019056</name>
    <name evidence="8" type="ORF">JEQ12_019057</name>
    <name evidence="9" type="ORF">JEQ12_019058</name>
    <name evidence="10" type="ORF">JEQ12_019059</name>
    <name evidence="11" type="ORF">JEQ12_019060</name>
    <name evidence="12" type="ORF">JEQ12_019061</name>
    <name evidence="13" type="ORF">JEQ12_019062</name>
    <name evidence="14" type="ORF">JEQ12_019063</name>
</gene>
<dbReference type="EMBL" id="JAEMGP010000009">
    <property type="protein sequence ID" value="KAG5204606.1"/>
    <property type="molecule type" value="Genomic_DNA"/>
</dbReference>
<reference evidence="2 15" key="1">
    <citation type="submission" date="2020-12" db="EMBL/GenBank/DDBJ databases">
        <title>De novo assembly of Tibetan sheep genome.</title>
        <authorList>
            <person name="Li X."/>
        </authorList>
    </citation>
    <scope>NUCLEOTIDE SEQUENCE [LARGE SCALE GENOMIC DNA]</scope>
    <source>
        <tissue evidence="2">Heart</tissue>
    </source>
</reference>
<feature type="compositionally biased region" description="Basic and acidic residues" evidence="1">
    <location>
        <begin position="35"/>
        <end position="47"/>
    </location>
</feature>
<proteinExistence type="predicted"/>
<dbReference type="EMBL" id="JAEMGP010000009">
    <property type="protein sequence ID" value="KAG5204615.1"/>
    <property type="molecule type" value="Genomic_DNA"/>
</dbReference>
<evidence type="ECO:0000313" key="2">
    <source>
        <dbReference type="EMBL" id="KAG5204606.1"/>
    </source>
</evidence>
<dbReference type="EMBL" id="JAEMGP010000009">
    <property type="protein sequence ID" value="KAG5204608.1"/>
    <property type="molecule type" value="Genomic_DNA"/>
</dbReference>
<dbReference type="EMBL" id="JAEMGP010000009">
    <property type="protein sequence ID" value="KAG5204612.1"/>
    <property type="molecule type" value="Genomic_DNA"/>
</dbReference>
<evidence type="ECO:0000313" key="6">
    <source>
        <dbReference type="EMBL" id="KAG5204610.1"/>
    </source>
</evidence>
<feature type="region of interest" description="Disordered" evidence="1">
    <location>
        <begin position="1"/>
        <end position="69"/>
    </location>
</feature>
<organism evidence="2 15">
    <name type="scientific">Ovis aries</name>
    <name type="common">Sheep</name>
    <dbReference type="NCBI Taxonomy" id="9940"/>
    <lineage>
        <taxon>Eukaryota</taxon>
        <taxon>Metazoa</taxon>
        <taxon>Chordata</taxon>
        <taxon>Craniata</taxon>
        <taxon>Vertebrata</taxon>
        <taxon>Euteleostomi</taxon>
        <taxon>Mammalia</taxon>
        <taxon>Eutheria</taxon>
        <taxon>Laurasiatheria</taxon>
        <taxon>Artiodactyla</taxon>
        <taxon>Ruminantia</taxon>
        <taxon>Pecora</taxon>
        <taxon>Bovidae</taxon>
        <taxon>Caprinae</taxon>
        <taxon>Ovis</taxon>
    </lineage>
</organism>
<evidence type="ECO:0000313" key="11">
    <source>
        <dbReference type="EMBL" id="KAG5204615.1"/>
    </source>
</evidence>
<accession>A0A836A902</accession>
<evidence type="ECO:0000313" key="15">
    <source>
        <dbReference type="Proteomes" id="UP000664991"/>
    </source>
</evidence>
<evidence type="ECO:0000313" key="8">
    <source>
        <dbReference type="EMBL" id="KAG5204612.1"/>
    </source>
</evidence>
<dbReference type="EMBL" id="JAEMGP010000009">
    <property type="protein sequence ID" value="KAG5204607.1"/>
    <property type="molecule type" value="Genomic_DNA"/>
</dbReference>
<evidence type="ECO:0000313" key="12">
    <source>
        <dbReference type="EMBL" id="KAG5204616.1"/>
    </source>
</evidence>
<evidence type="ECO:0000313" key="10">
    <source>
        <dbReference type="EMBL" id="KAG5204614.1"/>
    </source>
</evidence>
<evidence type="ECO:0000313" key="9">
    <source>
        <dbReference type="EMBL" id="KAG5204613.1"/>
    </source>
</evidence>
<dbReference type="EMBL" id="JAEMGP010000009">
    <property type="protein sequence ID" value="KAG5204613.1"/>
    <property type="molecule type" value="Genomic_DNA"/>
</dbReference>
<sequence>MKRKQARPAAQIPPRTHPGDQSESATRLGTPGSDPEAREPLPLRREEDLEPSTAEHTGEEAGPVHAPFVYRKRAGQVISRFHRQNETLMANHLQLGTTVMRRLSQKRNAELFLRHKQSHQKKPGQTVGKRSTSTTGKALSQPHDTRLEEDPTSLWTKRTLENQSTVKKTSKL</sequence>
<evidence type="ECO:0000256" key="1">
    <source>
        <dbReference type="SAM" id="MobiDB-lite"/>
    </source>
</evidence>
<evidence type="ECO:0000313" key="14">
    <source>
        <dbReference type="EMBL" id="KAG5204618.1"/>
    </source>
</evidence>
<dbReference type="EMBL" id="JAEMGP010000009">
    <property type="protein sequence ID" value="KAG5204610.1"/>
    <property type="molecule type" value="Genomic_DNA"/>
</dbReference>
<evidence type="ECO:0000313" key="7">
    <source>
        <dbReference type="EMBL" id="KAG5204611.1"/>
    </source>
</evidence>
<evidence type="ECO:0000313" key="3">
    <source>
        <dbReference type="EMBL" id="KAG5204607.1"/>
    </source>
</evidence>
<dbReference type="EMBL" id="JAEMGP010000009">
    <property type="protein sequence ID" value="KAG5204611.1"/>
    <property type="molecule type" value="Genomic_DNA"/>
</dbReference>
<dbReference type="EMBL" id="JAEMGP010000009">
    <property type="protein sequence ID" value="KAG5204614.1"/>
    <property type="molecule type" value="Genomic_DNA"/>
</dbReference>
<feature type="region of interest" description="Disordered" evidence="1">
    <location>
        <begin position="116"/>
        <end position="172"/>
    </location>
</feature>
<name>A0A836A902_SHEEP</name>
<dbReference type="EMBL" id="JAEMGP010000009">
    <property type="protein sequence ID" value="KAG5204609.1"/>
    <property type="molecule type" value="Genomic_DNA"/>
</dbReference>
<feature type="compositionally biased region" description="Polar residues" evidence="1">
    <location>
        <begin position="153"/>
        <end position="172"/>
    </location>
</feature>
<evidence type="ECO:0000313" key="13">
    <source>
        <dbReference type="EMBL" id="KAG5204617.1"/>
    </source>
</evidence>
<dbReference type="EMBL" id="JAEMGP010000009">
    <property type="protein sequence ID" value="KAG5204616.1"/>
    <property type="molecule type" value="Genomic_DNA"/>
</dbReference>
<dbReference type="EMBL" id="JAEMGP010000009">
    <property type="protein sequence ID" value="KAG5204617.1"/>
    <property type="molecule type" value="Genomic_DNA"/>
</dbReference>
<comment type="caution">
    <text evidence="2">The sequence shown here is derived from an EMBL/GenBank/DDBJ whole genome shotgun (WGS) entry which is preliminary data.</text>
</comment>
<evidence type="ECO:0000313" key="4">
    <source>
        <dbReference type="EMBL" id="KAG5204608.1"/>
    </source>
</evidence>
<dbReference type="AlphaFoldDB" id="A0A836A902"/>
<dbReference type="EMBL" id="JAEMGP010000009">
    <property type="protein sequence ID" value="KAG5204618.1"/>
    <property type="molecule type" value="Genomic_DNA"/>
</dbReference>
<evidence type="ECO:0000313" key="5">
    <source>
        <dbReference type="EMBL" id="KAG5204609.1"/>
    </source>
</evidence>